<dbReference type="CDD" id="cd03753">
    <property type="entry name" value="proteasome_alpha_type_5"/>
    <property type="match status" value="1"/>
</dbReference>
<dbReference type="InterPro" id="IPR029055">
    <property type="entry name" value="Ntn_hydrolases_N"/>
</dbReference>
<dbReference type="InterPro" id="IPR050115">
    <property type="entry name" value="Proteasome_alpha"/>
</dbReference>
<dbReference type="InterPro" id="IPR033812">
    <property type="entry name" value="Proteasome_alpha_type_5"/>
</dbReference>
<comment type="caution">
    <text evidence="7">The sequence shown here is derived from an EMBL/GenBank/DDBJ whole genome shotgun (WGS) entry which is preliminary data.</text>
</comment>
<dbReference type="AlphaFoldDB" id="A0AAD7XMZ5"/>
<dbReference type="InterPro" id="IPR001353">
    <property type="entry name" value="Proteasome_sua/b"/>
</dbReference>
<dbReference type="Pfam" id="PF00227">
    <property type="entry name" value="Proteasome"/>
    <property type="match status" value="1"/>
</dbReference>
<comment type="subunit">
    <text evidence="5">The 26S proteasome consists of a 20S proteasome core and two 19S regulatory subunits.</text>
</comment>
<evidence type="ECO:0000259" key="6">
    <source>
        <dbReference type="PROSITE" id="PS00388"/>
    </source>
</evidence>
<accession>A0AAD7XMZ5</accession>
<dbReference type="PROSITE" id="PS00388">
    <property type="entry name" value="PROTEASOME_ALPHA_1"/>
    <property type="match status" value="1"/>
</dbReference>
<dbReference type="FunFam" id="3.60.20.10:FF:000054">
    <property type="entry name" value="Proteasome subunit alpha type"/>
    <property type="match status" value="1"/>
</dbReference>
<keyword evidence="2 4" id="KW-0647">Proteasome</keyword>
<dbReference type="Gene3D" id="3.60.20.10">
    <property type="entry name" value="Glutamine Phosphoribosylpyrophosphate, subunit 1, domain 1"/>
    <property type="match status" value="1"/>
</dbReference>
<comment type="subcellular location">
    <subcellularLocation>
        <location evidence="5">Cytoplasm</location>
    </subcellularLocation>
    <subcellularLocation>
        <location evidence="5">Nucleus</location>
    </subcellularLocation>
</comment>
<dbReference type="GO" id="GO:0043161">
    <property type="term" value="P:proteasome-mediated ubiquitin-dependent protein catabolic process"/>
    <property type="evidence" value="ECO:0007669"/>
    <property type="project" value="InterPro"/>
</dbReference>
<keyword evidence="8" id="KW-1185">Reference proteome</keyword>
<organism evidence="7 8">
    <name type="scientific">Chrysophaeum taylorii</name>
    <dbReference type="NCBI Taxonomy" id="2483200"/>
    <lineage>
        <taxon>Eukaryota</taxon>
        <taxon>Sar</taxon>
        <taxon>Stramenopiles</taxon>
        <taxon>Ochrophyta</taxon>
        <taxon>Pelagophyceae</taxon>
        <taxon>Pelagomonadales</taxon>
        <taxon>Pelagomonadaceae</taxon>
        <taxon>Chrysophaeum</taxon>
    </lineage>
</organism>
<comment type="similarity">
    <text evidence="4 5">Belongs to the peptidase T1A family.</text>
</comment>
<evidence type="ECO:0000313" key="8">
    <source>
        <dbReference type="Proteomes" id="UP001230188"/>
    </source>
</evidence>
<dbReference type="InterPro" id="IPR000426">
    <property type="entry name" value="Proteasome_asu_N"/>
</dbReference>
<evidence type="ECO:0000256" key="3">
    <source>
        <dbReference type="ARBA" id="ARBA00023242"/>
    </source>
</evidence>
<dbReference type="EMBL" id="JAQMWT010000320">
    <property type="protein sequence ID" value="KAJ8604921.1"/>
    <property type="molecule type" value="Genomic_DNA"/>
</dbReference>
<dbReference type="PROSITE" id="PS51475">
    <property type="entry name" value="PROTEASOME_ALPHA_2"/>
    <property type="match status" value="1"/>
</dbReference>
<keyword evidence="1 5" id="KW-0963">Cytoplasm</keyword>
<evidence type="ECO:0000256" key="1">
    <source>
        <dbReference type="ARBA" id="ARBA00022490"/>
    </source>
</evidence>
<evidence type="ECO:0000256" key="2">
    <source>
        <dbReference type="ARBA" id="ARBA00022942"/>
    </source>
</evidence>
<name>A0AAD7XMZ5_9STRA</name>
<proteinExistence type="inferred from homology"/>
<gene>
    <name evidence="7" type="ORF">CTAYLR_004328</name>
</gene>
<dbReference type="GO" id="GO:0019773">
    <property type="term" value="C:proteasome core complex, alpha-subunit complex"/>
    <property type="evidence" value="ECO:0007669"/>
    <property type="project" value="UniProtKB-UniRule"/>
</dbReference>
<dbReference type="GO" id="GO:0005737">
    <property type="term" value="C:cytoplasm"/>
    <property type="evidence" value="ECO:0007669"/>
    <property type="project" value="UniProtKB-SubCell"/>
</dbReference>
<sequence>MAKSEYDRGVNTFSPEGRLFQVEYAIQAVRLGSTAVGIRTDEGVVLAVEKRLTSSLLESSSVEKILEVDSHIGVAMSGLIADARTLVDHARVEAQNHRFTYDEPVTTGALAQAVCDLALSFGEDGDDEKMSRPFGVALLIAGFCDGSPKLYYADPSGTFARYKAKAIGSGGEGAQSTIQDLYSDTLTLPEAEVLALQTLKQVMGDKLTDDNIDVASVTRHGFKLYGPAELRDIVARVEAKLVAESSS</sequence>
<reference evidence="7" key="1">
    <citation type="submission" date="2023-01" db="EMBL/GenBank/DDBJ databases">
        <title>Metagenome sequencing of chrysophaentin producing Chrysophaeum taylorii.</title>
        <authorList>
            <person name="Davison J."/>
            <person name="Bewley C."/>
        </authorList>
    </citation>
    <scope>NUCLEOTIDE SEQUENCE</scope>
    <source>
        <strain evidence="7">NIES-1699</strain>
    </source>
</reference>
<protein>
    <recommendedName>
        <fullName evidence="5">Proteasome subunit alpha type</fullName>
    </recommendedName>
</protein>
<evidence type="ECO:0000256" key="5">
    <source>
        <dbReference type="RuleBase" id="RU000551"/>
    </source>
</evidence>
<dbReference type="InterPro" id="IPR023332">
    <property type="entry name" value="Proteasome_alpha-type"/>
</dbReference>
<dbReference type="Pfam" id="PF10584">
    <property type="entry name" value="Proteasome_A_N"/>
    <property type="match status" value="1"/>
</dbReference>
<dbReference type="PANTHER" id="PTHR11599">
    <property type="entry name" value="PROTEASOME SUBUNIT ALPHA/BETA"/>
    <property type="match status" value="1"/>
</dbReference>
<dbReference type="SMART" id="SM00948">
    <property type="entry name" value="Proteasome_A_N"/>
    <property type="match status" value="1"/>
</dbReference>
<dbReference type="SUPFAM" id="SSF56235">
    <property type="entry name" value="N-terminal nucleophile aminohydrolases (Ntn hydrolases)"/>
    <property type="match status" value="1"/>
</dbReference>
<keyword evidence="3 5" id="KW-0539">Nucleus</keyword>
<dbReference type="GO" id="GO:0005634">
    <property type="term" value="C:nucleus"/>
    <property type="evidence" value="ECO:0007669"/>
    <property type="project" value="UniProtKB-SubCell"/>
</dbReference>
<evidence type="ECO:0000256" key="4">
    <source>
        <dbReference type="PROSITE-ProRule" id="PRU00808"/>
    </source>
</evidence>
<dbReference type="Proteomes" id="UP001230188">
    <property type="component" value="Unassembled WGS sequence"/>
</dbReference>
<dbReference type="NCBIfam" id="NF003075">
    <property type="entry name" value="PRK03996.1"/>
    <property type="match status" value="1"/>
</dbReference>
<feature type="domain" description="Proteasome alpha-type subunits" evidence="6">
    <location>
        <begin position="6"/>
        <end position="28"/>
    </location>
</feature>
<evidence type="ECO:0000313" key="7">
    <source>
        <dbReference type="EMBL" id="KAJ8604921.1"/>
    </source>
</evidence>